<evidence type="ECO:0000313" key="2">
    <source>
        <dbReference type="EMBL" id="MSS14985.1"/>
    </source>
</evidence>
<keyword evidence="1" id="KW-0812">Transmembrane</keyword>
<organism evidence="2 3">
    <name type="scientific">Porcincola intestinalis</name>
    <dbReference type="NCBI Taxonomy" id="2606632"/>
    <lineage>
        <taxon>Bacteria</taxon>
        <taxon>Bacillati</taxon>
        <taxon>Bacillota</taxon>
        <taxon>Clostridia</taxon>
        <taxon>Lachnospirales</taxon>
        <taxon>Lachnospiraceae</taxon>
        <taxon>Porcincola</taxon>
    </lineage>
</organism>
<keyword evidence="1" id="KW-1133">Transmembrane helix</keyword>
<sequence length="823" mass="91821">MRENVLYIRNLLIRIVFLTVLFIVSVIGFSRMINKVTPDTATVMSSSTFPLVCMQKDGVDFNELHGYSREINASELRDSITPLSDTRGITIKIETFGTAVDSVSYEVSTIDGTKSLENTKVIKLNQDGDTITADLTLMDKILMNQEYVLKIQVATGGRNIYYYTHVLLADGLHTSDYLNFASGFWDKCINKTDLDSVGQAIEPDDTTDQDDTLAYMDIHDSVQRLTWGKLNPQIFYKPTPRLTEINENTATMTMDYRISAASEAGAQEVYDVHEYYRLRYTDSRVYLLNFERTTDQIFDPENGSVLTKDGIDLGITQKEVEYKADSKNRCIAFVQEDVLWTYMTQKGSFTRVFGFPQTENMDARDFYRQNTIRIIRVDENGNVTFAVGGYMNRGSHEGDNGIALYYYDAGSNMVSELAFLQSDGNTERIQLDMKDCLYLTQNDKTCYVFLSGVLYAVDMASGEVKEVRKGISNECYAGSESGRYFAWLKEGKVYGSSELEEIDLESGEIRTYSCGQDEYLRPLSFMKEDLVYGIAKQGDVQVPHGGNGIFPMYQLQIVDADGNSVKTYQADGIYVKGVQKTGNMLNLSRVAKKDSGYEDAPADQIVSSDTAADVELGIATQVDDRKRTEVLLRVGGTISFEKADTAVSRLVTGTSKTAVIPMNPDMQDLYYVYASGGLTAMYTYPNDAIVKADSVFGVVINQSQDYVWVRGDKVDQVEIPMKKIPGSVRSGTTDVSQLQIGIGKQVVDLSGCTLDEVLYFVSHGRPVIAQTAEGVKIIVGYDKYNTYLLNPGDTKWTYFGMQDSTDLFAAAGNVFYSYLDSAA</sequence>
<name>A0A6L5X5Z7_9FIRM</name>
<dbReference type="EMBL" id="VULZ01000007">
    <property type="protein sequence ID" value="MSS14985.1"/>
    <property type="molecule type" value="Genomic_DNA"/>
</dbReference>
<gene>
    <name evidence="2" type="ORF">FYJ35_07995</name>
</gene>
<keyword evidence="1" id="KW-0472">Membrane</keyword>
<feature type="transmembrane region" description="Helical" evidence="1">
    <location>
        <begin position="12"/>
        <end position="33"/>
    </location>
</feature>
<protein>
    <submittedName>
        <fullName evidence="2">Uncharacterized protein</fullName>
    </submittedName>
</protein>
<dbReference type="Proteomes" id="UP000481852">
    <property type="component" value="Unassembled WGS sequence"/>
</dbReference>
<dbReference type="SUPFAM" id="SSF69304">
    <property type="entry name" value="Tricorn protease N-terminal domain"/>
    <property type="match status" value="1"/>
</dbReference>
<dbReference type="RefSeq" id="WP_154525369.1">
    <property type="nucleotide sequence ID" value="NZ_JAXFDQ010000015.1"/>
</dbReference>
<evidence type="ECO:0000313" key="3">
    <source>
        <dbReference type="Proteomes" id="UP000481852"/>
    </source>
</evidence>
<keyword evidence="3" id="KW-1185">Reference proteome</keyword>
<evidence type="ECO:0000256" key="1">
    <source>
        <dbReference type="SAM" id="Phobius"/>
    </source>
</evidence>
<comment type="caution">
    <text evidence="2">The sequence shown here is derived from an EMBL/GenBank/DDBJ whole genome shotgun (WGS) entry which is preliminary data.</text>
</comment>
<accession>A0A6L5X5Z7</accession>
<proteinExistence type="predicted"/>
<dbReference type="AlphaFoldDB" id="A0A6L5X5Z7"/>
<reference evidence="2 3" key="1">
    <citation type="submission" date="2019-08" db="EMBL/GenBank/DDBJ databases">
        <title>In-depth cultivation of the pig gut microbiome towards novel bacterial diversity and tailored functional studies.</title>
        <authorList>
            <person name="Wylensek D."/>
            <person name="Hitch T.C.A."/>
            <person name="Clavel T."/>
        </authorList>
    </citation>
    <scope>NUCLEOTIDE SEQUENCE [LARGE SCALE GENOMIC DNA]</scope>
    <source>
        <strain evidence="2 3">Oil+RF-744-WCA-WT-11</strain>
    </source>
</reference>